<evidence type="ECO:0000313" key="4">
    <source>
        <dbReference type="EMBL" id="KAK9283776.1"/>
    </source>
</evidence>
<dbReference type="InterPro" id="IPR011990">
    <property type="entry name" value="TPR-like_helical_dom_sf"/>
</dbReference>
<dbReference type="InterPro" id="IPR002885">
    <property type="entry name" value="PPR_rpt"/>
</dbReference>
<accession>A0AAP0RSE4</accession>
<dbReference type="NCBIfam" id="TIGR00756">
    <property type="entry name" value="PPR"/>
    <property type="match status" value="2"/>
</dbReference>
<dbReference type="Gene3D" id="1.25.40.10">
    <property type="entry name" value="Tetratricopeptide repeat domain"/>
    <property type="match status" value="2"/>
</dbReference>
<sequence>MLALRKLTNKASLLSITSRFLTTQKPYPIPDEPTSTKYDELIYIAGRSRDFATIHRLLNKRFKDHCFNTANTFKFITNTDNDLSVLDDLSQTLARLDKGFTRKSAYDSLIIRLSKLNRIDEALRVVDTMVRGEYGANACTYHPILNALTKKKKMKEAWRLMESMRENGISPDVTAYNYILTAYCFVGDLAAVAGVLTKFGEEGMKADTRTYDALVLGACRAGKVEGALVVLRRMEDDGVPVLFSTHAHVISELLGMGYYEQAVEFVMSYEGRDKRLDAESFGSLASRLINLKRIEEAKLVLEEMNKRGIPMGYKLKDFYQMNI</sequence>
<keyword evidence="2" id="KW-0677">Repeat</keyword>
<keyword evidence="5" id="KW-1185">Reference proteome</keyword>
<feature type="repeat" description="PPR" evidence="3">
    <location>
        <begin position="277"/>
        <end position="311"/>
    </location>
</feature>
<protein>
    <recommendedName>
        <fullName evidence="6">Pentatricopeptide repeat-containing protein</fullName>
    </recommendedName>
</protein>
<dbReference type="Pfam" id="PF12854">
    <property type="entry name" value="PPR_1"/>
    <property type="match status" value="1"/>
</dbReference>
<feature type="repeat" description="PPR" evidence="3">
    <location>
        <begin position="207"/>
        <end position="241"/>
    </location>
</feature>
<feature type="repeat" description="PPR" evidence="3">
    <location>
        <begin position="137"/>
        <end position="171"/>
    </location>
</feature>
<proteinExistence type="inferred from homology"/>
<comment type="caution">
    <text evidence="4">The sequence shown here is derived from an EMBL/GenBank/DDBJ whole genome shotgun (WGS) entry which is preliminary data.</text>
</comment>
<evidence type="ECO:0000256" key="2">
    <source>
        <dbReference type="ARBA" id="ARBA00022737"/>
    </source>
</evidence>
<dbReference type="PROSITE" id="PS51375">
    <property type="entry name" value="PPR"/>
    <property type="match status" value="3"/>
</dbReference>
<dbReference type="EMBL" id="JBBPBK010000006">
    <property type="protein sequence ID" value="KAK9283776.1"/>
    <property type="molecule type" value="Genomic_DNA"/>
</dbReference>
<dbReference type="Pfam" id="PF01535">
    <property type="entry name" value="PPR"/>
    <property type="match status" value="2"/>
</dbReference>
<evidence type="ECO:0000313" key="5">
    <source>
        <dbReference type="Proteomes" id="UP001415857"/>
    </source>
</evidence>
<evidence type="ECO:0000256" key="3">
    <source>
        <dbReference type="PROSITE-ProRule" id="PRU00708"/>
    </source>
</evidence>
<evidence type="ECO:0008006" key="6">
    <source>
        <dbReference type="Google" id="ProtNLM"/>
    </source>
</evidence>
<dbReference type="Proteomes" id="UP001415857">
    <property type="component" value="Unassembled WGS sequence"/>
</dbReference>
<gene>
    <name evidence="4" type="ORF">L1049_012028</name>
</gene>
<organism evidence="4 5">
    <name type="scientific">Liquidambar formosana</name>
    <name type="common">Formosan gum</name>
    <dbReference type="NCBI Taxonomy" id="63359"/>
    <lineage>
        <taxon>Eukaryota</taxon>
        <taxon>Viridiplantae</taxon>
        <taxon>Streptophyta</taxon>
        <taxon>Embryophyta</taxon>
        <taxon>Tracheophyta</taxon>
        <taxon>Spermatophyta</taxon>
        <taxon>Magnoliopsida</taxon>
        <taxon>eudicotyledons</taxon>
        <taxon>Gunneridae</taxon>
        <taxon>Pentapetalae</taxon>
        <taxon>Saxifragales</taxon>
        <taxon>Altingiaceae</taxon>
        <taxon>Liquidambar</taxon>
    </lineage>
</organism>
<name>A0AAP0RSE4_LIQFO</name>
<dbReference type="PANTHER" id="PTHR47936:SF3">
    <property type="entry name" value="PENTACOTRIPEPTIDE-REPEAT REGION OF PRORP DOMAIN-CONTAINING PROTEIN"/>
    <property type="match status" value="1"/>
</dbReference>
<evidence type="ECO:0000256" key="1">
    <source>
        <dbReference type="ARBA" id="ARBA00007626"/>
    </source>
</evidence>
<dbReference type="PANTHER" id="PTHR47936">
    <property type="entry name" value="PPR_LONG DOMAIN-CONTAINING PROTEIN"/>
    <property type="match status" value="1"/>
</dbReference>
<reference evidence="4 5" key="1">
    <citation type="journal article" date="2024" name="Plant J.">
        <title>Genome sequences and population genomics reveal climatic adaptation and genomic divergence between two closely related sweetgum species.</title>
        <authorList>
            <person name="Xu W.Q."/>
            <person name="Ren C.Q."/>
            <person name="Zhang X.Y."/>
            <person name="Comes H.P."/>
            <person name="Liu X.H."/>
            <person name="Li Y.G."/>
            <person name="Kettle C.J."/>
            <person name="Jalonen R."/>
            <person name="Gaisberger H."/>
            <person name="Ma Y.Z."/>
            <person name="Qiu Y.X."/>
        </authorList>
    </citation>
    <scope>NUCLEOTIDE SEQUENCE [LARGE SCALE GENOMIC DNA]</scope>
    <source>
        <strain evidence="4">Hangzhou</strain>
    </source>
</reference>
<comment type="similarity">
    <text evidence="1">Belongs to the PPR family. P subfamily.</text>
</comment>
<dbReference type="AlphaFoldDB" id="A0AAP0RSE4"/>
<dbReference type="Pfam" id="PF13041">
    <property type="entry name" value="PPR_2"/>
    <property type="match status" value="1"/>
</dbReference>